<feature type="compositionally biased region" description="Low complexity" evidence="1">
    <location>
        <begin position="146"/>
        <end position="158"/>
    </location>
</feature>
<dbReference type="Proteomes" id="UP000585802">
    <property type="component" value="Unassembled WGS sequence"/>
</dbReference>
<evidence type="ECO:0000313" key="3">
    <source>
        <dbReference type="Proteomes" id="UP000585802"/>
    </source>
</evidence>
<feature type="compositionally biased region" description="Acidic residues" evidence="1">
    <location>
        <begin position="304"/>
        <end position="313"/>
    </location>
</feature>
<protein>
    <recommendedName>
        <fullName evidence="4">Beta-propeller domain-containing protein</fullName>
    </recommendedName>
</protein>
<organism evidence="2 3">
    <name type="scientific">Marine Group III euryarchaeote</name>
    <dbReference type="NCBI Taxonomy" id="2173149"/>
    <lineage>
        <taxon>Archaea</taxon>
        <taxon>Methanobacteriati</taxon>
        <taxon>Thermoplasmatota</taxon>
        <taxon>Thermoplasmata</taxon>
        <taxon>Candidatus Thermoprofundales</taxon>
    </lineage>
</organism>
<feature type="region of interest" description="Disordered" evidence="1">
    <location>
        <begin position="274"/>
        <end position="319"/>
    </location>
</feature>
<evidence type="ECO:0008006" key="4">
    <source>
        <dbReference type="Google" id="ProtNLM"/>
    </source>
</evidence>
<accession>A0A7J4GW61</accession>
<dbReference type="AlphaFoldDB" id="A0A7J4GW61"/>
<dbReference type="Pfam" id="PF09826">
    <property type="entry name" value="Beta_propel"/>
    <property type="match status" value="1"/>
</dbReference>
<name>A0A7J4GW61_9ARCH</name>
<evidence type="ECO:0000256" key="1">
    <source>
        <dbReference type="SAM" id="MobiDB-lite"/>
    </source>
</evidence>
<dbReference type="EMBL" id="DUCX01000074">
    <property type="protein sequence ID" value="HIF37620.1"/>
    <property type="molecule type" value="Genomic_DNA"/>
</dbReference>
<reference evidence="3" key="1">
    <citation type="journal article" date="2019" name="bioRxiv">
        <title>Genome diversification in globally distributed novel marine Proteobacteria is linked to environmental adaptation.</title>
        <authorList>
            <person name="Zhou Z."/>
            <person name="Tran P.Q."/>
            <person name="Kieft K."/>
            <person name="Anantharaman K."/>
        </authorList>
    </citation>
    <scope>NUCLEOTIDE SEQUENCE [LARGE SCALE GENOMIC DNA]</scope>
</reference>
<feature type="region of interest" description="Disordered" evidence="1">
    <location>
        <begin position="136"/>
        <end position="176"/>
    </location>
</feature>
<evidence type="ECO:0000313" key="2">
    <source>
        <dbReference type="EMBL" id="HIF37620.1"/>
    </source>
</evidence>
<feature type="compositionally biased region" description="Polar residues" evidence="1">
    <location>
        <begin position="288"/>
        <end position="297"/>
    </location>
</feature>
<sequence>MSKKIDIFGKSLNTPISIASFSDLQPEPFGGIPSGVFAVFAVIILAVSVVSYFPSDDNSQGGDFTEAQSTYLGSILSDRSRSSPTLSTYDTCGFLEMDLKEHLKEEMRVNLGTGSYYYGGWGMVDDMVMVGEPEMAMDEDGGMDNSAPSTGSSDKSSSGPEQGVDYSGTNNQEQGVEEADFVKTDGSYIYIVNSGYSEYGNYPSGKVHILEIPEVGNISYLSNISIEGYPNEMLLVGDKAVVYSNVYVYSYYEEEHPLADNLRTEFKRERVDAVTGVSEGIPEPAVEESTTSSNGKSGSRAENDDVESDEKEPDEERKENWEDDDYYYEYYYRTTSFTKITVLDLTNRSSPQVSRELYIEGDYQTARESDGTVRMVSYGWMEIYGLRTWLDFSDYKTYWELDWDSPKREQIWMKKMNETIEYNDKIIDSIPLDNLIPRIYEKSGTEIIVHKYSESGEGNCQNFAAASDGAGQGVTSIMTLDLLEDNFSFNADHILSNWATVYASGDVMIMAESAWNSWWFWGDEESEDTEMTNLHVFDISSPGQTDYIASGRVNGTIQDQFSLSEYNGNIRVCSTTGQWGRWWMDDPEPMVSHVFVLGLNAEETEYEVVGHVGGIAEDEQIWSARFVGDKAYLVTFRNIDPLWTIDLSDSTNPRVIGELEVPGVSTYIHPVGDNHLLTIGIAGDEDGLEWGVTQISLFDVSDFSNPVLESSLRLTPASEDEYDWSYSYSEATYEHKAFQYWEADGLLAIPMSTNRYYSDVKEIDGRWYYSSGYEYLSKLILINAKPGEDLSIYNEVDHSSFYDSSYWWDSPDVRRSIFMGGGDYIYAISEKGVTAHNVDTMERTGFVDLPSDNRPNYVDYYYDAVDVIEVDPDEEDGEDREDSDDSSNSEEESTGSES</sequence>
<dbReference type="InterPro" id="IPR019198">
    <property type="entry name" value="Beta_propeller_containing"/>
</dbReference>
<gene>
    <name evidence="2" type="ORF">EYQ70_04400</name>
</gene>
<comment type="caution">
    <text evidence="2">The sequence shown here is derived from an EMBL/GenBank/DDBJ whole genome shotgun (WGS) entry which is preliminary data.</text>
</comment>
<feature type="region of interest" description="Disordered" evidence="1">
    <location>
        <begin position="868"/>
        <end position="898"/>
    </location>
</feature>
<proteinExistence type="predicted"/>